<evidence type="ECO:0000313" key="2">
    <source>
        <dbReference type="EMBL" id="KAK7511530.1"/>
    </source>
</evidence>
<evidence type="ECO:0000256" key="1">
    <source>
        <dbReference type="SAM" id="MobiDB-lite"/>
    </source>
</evidence>
<gene>
    <name evidence="2" type="ORF">IWZ03DRAFT_386824</name>
</gene>
<organism evidence="2 3">
    <name type="scientific">Phyllosticta citriasiana</name>
    <dbReference type="NCBI Taxonomy" id="595635"/>
    <lineage>
        <taxon>Eukaryota</taxon>
        <taxon>Fungi</taxon>
        <taxon>Dikarya</taxon>
        <taxon>Ascomycota</taxon>
        <taxon>Pezizomycotina</taxon>
        <taxon>Dothideomycetes</taxon>
        <taxon>Dothideomycetes incertae sedis</taxon>
        <taxon>Botryosphaeriales</taxon>
        <taxon>Phyllostictaceae</taxon>
        <taxon>Phyllosticta</taxon>
    </lineage>
</organism>
<proteinExistence type="predicted"/>
<keyword evidence="3" id="KW-1185">Reference proteome</keyword>
<protein>
    <recommendedName>
        <fullName evidence="4">Secreted protein</fullName>
    </recommendedName>
</protein>
<feature type="region of interest" description="Disordered" evidence="1">
    <location>
        <begin position="61"/>
        <end position="100"/>
    </location>
</feature>
<dbReference type="EMBL" id="JBBPHU010000012">
    <property type="protein sequence ID" value="KAK7511530.1"/>
    <property type="molecule type" value="Genomic_DNA"/>
</dbReference>
<comment type="caution">
    <text evidence="2">The sequence shown here is derived from an EMBL/GenBank/DDBJ whole genome shotgun (WGS) entry which is preliminary data.</text>
</comment>
<accession>A0ABR1KF30</accession>
<feature type="compositionally biased region" description="Basic residues" evidence="1">
    <location>
        <begin position="61"/>
        <end position="75"/>
    </location>
</feature>
<evidence type="ECO:0000313" key="3">
    <source>
        <dbReference type="Proteomes" id="UP001363622"/>
    </source>
</evidence>
<evidence type="ECO:0008006" key="4">
    <source>
        <dbReference type="Google" id="ProtNLM"/>
    </source>
</evidence>
<reference evidence="2 3" key="1">
    <citation type="submission" date="2024-04" db="EMBL/GenBank/DDBJ databases">
        <title>Phyllosticta paracitricarpa is synonymous to the EU quarantine fungus P. citricarpa based on phylogenomic analyses.</title>
        <authorList>
            <consortium name="Lawrence Berkeley National Laboratory"/>
            <person name="Van Ingen-Buijs V.A."/>
            <person name="Van Westerhoven A.C."/>
            <person name="Haridas S."/>
            <person name="Skiadas P."/>
            <person name="Martin F."/>
            <person name="Groenewald J.Z."/>
            <person name="Crous P.W."/>
            <person name="Seidl M.F."/>
        </authorList>
    </citation>
    <scope>NUCLEOTIDE SEQUENCE [LARGE SCALE GENOMIC DNA]</scope>
    <source>
        <strain evidence="2 3">CBS 123371</strain>
    </source>
</reference>
<name>A0ABR1KF30_9PEZI</name>
<sequence>MSRLRFLAILLPQPRIRPITVCRQCCKLRNRSNASRQLENGRNPSRTAQWEISGSLVSRSNCRRRHSLTKPRPPHRIIALAPTPPPTLPCHSAGRSLPAR</sequence>
<dbReference type="Proteomes" id="UP001363622">
    <property type="component" value="Unassembled WGS sequence"/>
</dbReference>